<protein>
    <submittedName>
        <fullName evidence="2">SDR family oxidoreductase</fullName>
    </submittedName>
</protein>
<reference evidence="2" key="1">
    <citation type="submission" date="2021-12" db="EMBL/GenBank/DDBJ databases">
        <title>Discovery of the Pendulisporaceae a myxobacterial family with distinct sporulation behavior and unique specialized metabolism.</title>
        <authorList>
            <person name="Garcia R."/>
            <person name="Popoff A."/>
            <person name="Bader C.D."/>
            <person name="Loehr J."/>
            <person name="Walesch S."/>
            <person name="Walt C."/>
            <person name="Boldt J."/>
            <person name="Bunk B."/>
            <person name="Haeckl F.J.F.P.J."/>
            <person name="Gunesch A.P."/>
            <person name="Birkelbach J."/>
            <person name="Nuebel U."/>
            <person name="Pietschmann T."/>
            <person name="Bach T."/>
            <person name="Mueller R."/>
        </authorList>
    </citation>
    <scope>NUCLEOTIDE SEQUENCE</scope>
    <source>
        <strain evidence="2">MSr11367</strain>
    </source>
</reference>
<dbReference type="Proteomes" id="UP001374803">
    <property type="component" value="Chromosome"/>
</dbReference>
<sequence>MKAFVTGATGLLGNNLVRALRAEGHDVRALVRSAEKARTYLGDTGAEIVQGDMENVGAFADALEGCDVVFHTAAYFREYYSAGDHWPKLEAINVHGTLALAQAARTHGVRRFIDVSSSGTIGLKPDGSPGDESTPPAPLARDNLYLKSKVVVMEKLVPLAASTGLDVVQVLPGWMFGPWDAAPTGAGQLVRDFLAGTLPAIPPGGTSVVDARDVAVGMLRAAERGRSGERYILAGAFASLADILETLSRTTGTPGPRMRIPYPVAWTYAAVSQTWAKLTGGQTLVTLAGVRMMQARLAVDSSKAERELGFRARPLEETLRDEVAWYRAHDAKVQEPQSSFLDESATRRKSTSHP</sequence>
<dbReference type="PANTHER" id="PTHR48079:SF6">
    <property type="entry name" value="NAD(P)-BINDING DOMAIN-CONTAINING PROTEIN-RELATED"/>
    <property type="match status" value="1"/>
</dbReference>
<dbReference type="Gene3D" id="3.40.50.720">
    <property type="entry name" value="NAD(P)-binding Rossmann-like Domain"/>
    <property type="match status" value="1"/>
</dbReference>
<dbReference type="InterPro" id="IPR051783">
    <property type="entry name" value="NAD(P)-dependent_oxidoreduct"/>
</dbReference>
<organism evidence="2 3">
    <name type="scientific">Pendulispora rubella</name>
    <dbReference type="NCBI Taxonomy" id="2741070"/>
    <lineage>
        <taxon>Bacteria</taxon>
        <taxon>Pseudomonadati</taxon>
        <taxon>Myxococcota</taxon>
        <taxon>Myxococcia</taxon>
        <taxon>Myxococcales</taxon>
        <taxon>Sorangiineae</taxon>
        <taxon>Pendulisporaceae</taxon>
        <taxon>Pendulispora</taxon>
    </lineage>
</organism>
<evidence type="ECO:0000313" key="3">
    <source>
        <dbReference type="Proteomes" id="UP001374803"/>
    </source>
</evidence>
<accession>A0ABZ2KRV5</accession>
<dbReference type="RefSeq" id="WP_394831003.1">
    <property type="nucleotide sequence ID" value="NZ_CP089929.1"/>
</dbReference>
<dbReference type="PANTHER" id="PTHR48079">
    <property type="entry name" value="PROTEIN YEEZ"/>
    <property type="match status" value="1"/>
</dbReference>
<dbReference type="SUPFAM" id="SSF51735">
    <property type="entry name" value="NAD(P)-binding Rossmann-fold domains"/>
    <property type="match status" value="1"/>
</dbReference>
<dbReference type="CDD" id="cd05228">
    <property type="entry name" value="AR_FR_like_1_SDR_e"/>
    <property type="match status" value="1"/>
</dbReference>
<dbReference type="InterPro" id="IPR036291">
    <property type="entry name" value="NAD(P)-bd_dom_sf"/>
</dbReference>
<name>A0ABZ2KRV5_9BACT</name>
<dbReference type="EMBL" id="CP089983">
    <property type="protein sequence ID" value="WXB01388.1"/>
    <property type="molecule type" value="Genomic_DNA"/>
</dbReference>
<dbReference type="InterPro" id="IPR001509">
    <property type="entry name" value="Epimerase_deHydtase"/>
</dbReference>
<gene>
    <name evidence="2" type="ORF">LVJ94_31285</name>
</gene>
<dbReference type="Pfam" id="PF01370">
    <property type="entry name" value="Epimerase"/>
    <property type="match status" value="1"/>
</dbReference>
<evidence type="ECO:0000259" key="1">
    <source>
        <dbReference type="Pfam" id="PF01370"/>
    </source>
</evidence>
<feature type="domain" description="NAD-dependent epimerase/dehydratase" evidence="1">
    <location>
        <begin position="4"/>
        <end position="232"/>
    </location>
</feature>
<proteinExistence type="predicted"/>
<keyword evidence="3" id="KW-1185">Reference proteome</keyword>
<evidence type="ECO:0000313" key="2">
    <source>
        <dbReference type="EMBL" id="WXB01388.1"/>
    </source>
</evidence>